<name>A0A1Y0HHB7_9BACT</name>
<dbReference type="SMART" id="SM01207">
    <property type="entry name" value="G3P_acyltransf"/>
    <property type="match status" value="1"/>
</dbReference>
<keyword evidence="2 10" id="KW-0444">Lipid biosynthesis</keyword>
<evidence type="ECO:0000256" key="10">
    <source>
        <dbReference type="HAMAP-Rule" id="MF_01043"/>
    </source>
</evidence>
<organism evidence="11 12">
    <name type="scientific">Sulfurospirillum diekertiae</name>
    <dbReference type="NCBI Taxonomy" id="1854492"/>
    <lineage>
        <taxon>Bacteria</taxon>
        <taxon>Pseudomonadati</taxon>
        <taxon>Campylobacterota</taxon>
        <taxon>Epsilonproteobacteria</taxon>
        <taxon>Campylobacterales</taxon>
        <taxon>Sulfurospirillaceae</taxon>
        <taxon>Sulfurospirillum</taxon>
    </lineage>
</organism>
<dbReference type="EMBL" id="CP021416">
    <property type="protein sequence ID" value="ARU47458.1"/>
    <property type="molecule type" value="Genomic_DNA"/>
</dbReference>
<keyword evidence="5 10" id="KW-1133">Transmembrane helix</keyword>
<dbReference type="Pfam" id="PF02660">
    <property type="entry name" value="G3P_acyltransf"/>
    <property type="match status" value="1"/>
</dbReference>
<dbReference type="PANTHER" id="PTHR30309">
    <property type="entry name" value="INNER MEMBRANE PROTEIN YGIH"/>
    <property type="match status" value="1"/>
</dbReference>
<evidence type="ECO:0000256" key="6">
    <source>
        <dbReference type="ARBA" id="ARBA00023098"/>
    </source>
</evidence>
<evidence type="ECO:0000256" key="3">
    <source>
        <dbReference type="ARBA" id="ARBA00022679"/>
    </source>
</evidence>
<keyword evidence="11" id="KW-0012">Acyltransferase</keyword>
<evidence type="ECO:0000256" key="2">
    <source>
        <dbReference type="ARBA" id="ARBA00022516"/>
    </source>
</evidence>
<dbReference type="HAMAP" id="MF_01043">
    <property type="entry name" value="PlsY"/>
    <property type="match status" value="1"/>
</dbReference>
<comment type="similarity">
    <text evidence="10">Belongs to the PlsY family.</text>
</comment>
<sequence>MDFLFNINVQFYILSYLVGGIPFGLLLAKLFTGQDIREAGSGSIGATNVLRVLKESNPKLAKKLAIATVILDALKGIALLLIGKFVGLSVETLWAIAIFAVIGHCYSPYLKFEGGKGVATGAGVLFIMLPIETAIAFVTWFIVGKVLKISSLSSLLALVALIVASFIIHPELEGIKTHAPIFIIAFLIVYKHIPNIIRLFQGKESKVI</sequence>
<dbReference type="GO" id="GO:0005886">
    <property type="term" value="C:plasma membrane"/>
    <property type="evidence" value="ECO:0007669"/>
    <property type="project" value="UniProtKB-SubCell"/>
</dbReference>
<feature type="transmembrane region" description="Helical" evidence="10">
    <location>
        <begin position="180"/>
        <end position="200"/>
    </location>
</feature>
<keyword evidence="8 10" id="KW-0594">Phospholipid biosynthesis</keyword>
<comment type="subunit">
    <text evidence="10">Probably interacts with PlsX.</text>
</comment>
<evidence type="ECO:0000256" key="4">
    <source>
        <dbReference type="ARBA" id="ARBA00022692"/>
    </source>
</evidence>
<evidence type="ECO:0000256" key="9">
    <source>
        <dbReference type="ARBA" id="ARBA00023264"/>
    </source>
</evidence>
<keyword evidence="12" id="KW-1185">Reference proteome</keyword>
<dbReference type="OrthoDB" id="9777124at2"/>
<dbReference type="InterPro" id="IPR003811">
    <property type="entry name" value="G3P_acylTferase_PlsY"/>
</dbReference>
<reference evidence="12" key="1">
    <citation type="submission" date="2017-05" db="EMBL/GenBank/DDBJ databases">
        <title>Dechlorination kinetics govern the competition between two new strains of the genus Sulfurospirillum.</title>
        <authorList>
            <person name="Buttet G.F."/>
            <person name="Murray A.M."/>
            <person name="Goris T."/>
            <person name="Burion M."/>
            <person name="Lin B."/>
            <person name="Rolle M."/>
            <person name="Maillard J."/>
        </authorList>
    </citation>
    <scope>NUCLEOTIDE SEQUENCE [LARGE SCALE GENOMIC DNA]</scope>
    <source>
        <strain evidence="12">SL2-1</strain>
    </source>
</reference>
<dbReference type="EC" id="2.3.1.275" evidence="10"/>
<dbReference type="RefSeq" id="WP_087437551.1">
    <property type="nucleotide sequence ID" value="NZ_CP021416.1"/>
</dbReference>
<proteinExistence type="inferred from homology"/>
<evidence type="ECO:0000313" key="11">
    <source>
        <dbReference type="EMBL" id="ARU47458.1"/>
    </source>
</evidence>
<dbReference type="UniPathway" id="UPA00085"/>
<keyword evidence="4 10" id="KW-0812">Transmembrane</keyword>
<dbReference type="PANTHER" id="PTHR30309:SF0">
    <property type="entry name" value="GLYCEROL-3-PHOSPHATE ACYLTRANSFERASE-RELATED"/>
    <property type="match status" value="1"/>
</dbReference>
<evidence type="ECO:0000256" key="8">
    <source>
        <dbReference type="ARBA" id="ARBA00023209"/>
    </source>
</evidence>
<protein>
    <recommendedName>
        <fullName evidence="10">Glycerol-3-phosphate acyltransferase</fullName>
    </recommendedName>
    <alternativeName>
        <fullName evidence="10">Acyl-PO4 G3P acyltransferase</fullName>
    </alternativeName>
    <alternativeName>
        <fullName evidence="10">Acyl-phosphate--glycerol-3-phosphate acyltransferase</fullName>
    </alternativeName>
    <alternativeName>
        <fullName evidence="10">G3P acyltransferase</fullName>
        <shortName evidence="10">GPAT</shortName>
        <ecNumber evidence="10">2.3.1.275</ecNumber>
    </alternativeName>
    <alternativeName>
        <fullName evidence="10">Lysophosphatidic acid synthase</fullName>
        <shortName evidence="10">LPA synthase</shortName>
    </alternativeName>
</protein>
<keyword evidence="6 10" id="KW-0443">Lipid metabolism</keyword>
<accession>A0A1Y0HHB7</accession>
<evidence type="ECO:0000256" key="5">
    <source>
        <dbReference type="ARBA" id="ARBA00022989"/>
    </source>
</evidence>
<dbReference type="Proteomes" id="UP000196005">
    <property type="component" value="Chromosome"/>
</dbReference>
<evidence type="ECO:0000256" key="1">
    <source>
        <dbReference type="ARBA" id="ARBA00022475"/>
    </source>
</evidence>
<keyword evidence="9 10" id="KW-1208">Phospholipid metabolism</keyword>
<comment type="catalytic activity">
    <reaction evidence="10">
        <text>an acyl phosphate + sn-glycerol 3-phosphate = a 1-acyl-sn-glycero-3-phosphate + phosphate</text>
        <dbReference type="Rhea" id="RHEA:34075"/>
        <dbReference type="ChEBI" id="CHEBI:43474"/>
        <dbReference type="ChEBI" id="CHEBI:57597"/>
        <dbReference type="ChEBI" id="CHEBI:57970"/>
        <dbReference type="ChEBI" id="CHEBI:59918"/>
        <dbReference type="EC" id="2.3.1.275"/>
    </reaction>
</comment>
<dbReference type="AlphaFoldDB" id="A0A1Y0HHB7"/>
<dbReference type="GO" id="GO:0043772">
    <property type="term" value="F:acyl-phosphate glycerol-3-phosphate acyltransferase activity"/>
    <property type="evidence" value="ECO:0007669"/>
    <property type="project" value="UniProtKB-UniRule"/>
</dbReference>
<comment type="subcellular location">
    <subcellularLocation>
        <location evidence="10">Cell membrane</location>
        <topology evidence="10">Multi-pass membrane protein</topology>
    </subcellularLocation>
</comment>
<dbReference type="KEGG" id="suls:Sdiek1_0275"/>
<comment type="function">
    <text evidence="10">Catalyzes the transfer of an acyl group from acyl-phosphate (acyl-PO(4)) to glycerol-3-phosphate (G3P) to form lysophosphatidic acid (LPA). This enzyme utilizes acyl-phosphate as fatty acyl donor, but not acyl-CoA or acyl-ACP.</text>
</comment>
<comment type="pathway">
    <text evidence="10">Lipid metabolism; phospholipid metabolism.</text>
</comment>
<keyword evidence="1 10" id="KW-1003">Cell membrane</keyword>
<feature type="transmembrane region" description="Helical" evidence="10">
    <location>
        <begin position="122"/>
        <end position="143"/>
    </location>
</feature>
<evidence type="ECO:0000313" key="12">
    <source>
        <dbReference type="Proteomes" id="UP000196005"/>
    </source>
</evidence>
<gene>
    <name evidence="10" type="primary">plsY</name>
    <name evidence="11" type="ORF">Sdiek1_0275</name>
</gene>
<evidence type="ECO:0000256" key="7">
    <source>
        <dbReference type="ARBA" id="ARBA00023136"/>
    </source>
</evidence>
<keyword evidence="3 10" id="KW-0808">Transferase</keyword>
<dbReference type="GO" id="GO:0008654">
    <property type="term" value="P:phospholipid biosynthetic process"/>
    <property type="evidence" value="ECO:0007669"/>
    <property type="project" value="UniProtKB-UniRule"/>
</dbReference>
<feature type="transmembrane region" description="Helical" evidence="10">
    <location>
        <begin position="149"/>
        <end position="168"/>
    </location>
</feature>
<feature type="transmembrane region" description="Helical" evidence="10">
    <location>
        <begin position="12"/>
        <end position="31"/>
    </location>
</feature>
<dbReference type="NCBIfam" id="TIGR00023">
    <property type="entry name" value="glycerol-3-phosphate 1-O-acyltransferase PlsY"/>
    <property type="match status" value="1"/>
</dbReference>
<keyword evidence="7 10" id="KW-0472">Membrane</keyword>